<name>A0A0F8XRG3_9ZZZZ</name>
<accession>A0A0F8XRG3</accession>
<reference evidence="1" key="1">
    <citation type="journal article" date="2015" name="Nature">
        <title>Complex archaea that bridge the gap between prokaryotes and eukaryotes.</title>
        <authorList>
            <person name="Spang A."/>
            <person name="Saw J.H."/>
            <person name="Jorgensen S.L."/>
            <person name="Zaremba-Niedzwiedzka K."/>
            <person name="Martijn J."/>
            <person name="Lind A.E."/>
            <person name="van Eijk R."/>
            <person name="Schleper C."/>
            <person name="Guy L."/>
            <person name="Ettema T.J."/>
        </authorList>
    </citation>
    <scope>NUCLEOTIDE SEQUENCE</scope>
</reference>
<protein>
    <submittedName>
        <fullName evidence="1">Uncharacterized protein</fullName>
    </submittedName>
</protein>
<gene>
    <name evidence="1" type="ORF">LCGC14_3166770</name>
</gene>
<sequence>NNDALQKRLLAYHEMNHLVQIEYDTSWTAGLYGEGLPRTIEDRVDTALDADTGHLFIPEVNDVIGTDNIRNKDLATLSYRTVLWWTWVMDQYRQGAGIDPPVTATNDVGWDALRDFYLEIATQPDDELGALSDTISSLGGSFRDDFIDYTLALYAYKFNPTDPRLGFLDAEINATAGLSGHTVISGAGAWTTDSPDMDPRSSRYWEFSPANQGDYVSFTFDGRGKPYGFSVMTVDGGNLDRRWTSYSDTFTRTVRSADLDRVVGVVSAFDQTGLVDVSYGYVQPAINIKDPTSSAFEMVGMADDPRSFLVRLDVDGKDGAAVAGLTKDEFTVT</sequence>
<feature type="non-terminal residue" evidence="1">
    <location>
        <position position="1"/>
    </location>
</feature>
<evidence type="ECO:0000313" key="1">
    <source>
        <dbReference type="EMBL" id="KKK44649.1"/>
    </source>
</evidence>
<organism evidence="1">
    <name type="scientific">marine sediment metagenome</name>
    <dbReference type="NCBI Taxonomy" id="412755"/>
    <lineage>
        <taxon>unclassified sequences</taxon>
        <taxon>metagenomes</taxon>
        <taxon>ecological metagenomes</taxon>
    </lineage>
</organism>
<dbReference type="EMBL" id="LAZR01070158">
    <property type="protein sequence ID" value="KKK44649.1"/>
    <property type="molecule type" value="Genomic_DNA"/>
</dbReference>
<feature type="non-terminal residue" evidence="1">
    <location>
        <position position="333"/>
    </location>
</feature>
<proteinExistence type="predicted"/>
<dbReference type="AlphaFoldDB" id="A0A0F8XRG3"/>
<comment type="caution">
    <text evidence="1">The sequence shown here is derived from an EMBL/GenBank/DDBJ whole genome shotgun (WGS) entry which is preliminary data.</text>
</comment>